<dbReference type="Gene3D" id="1.20.120.1510">
    <property type="match status" value="1"/>
</dbReference>
<sequence length="939" mass="101778">MEAIKSLGSPAQALEQACQTSPYLARLCQRRPDTAHGLRTDQLAAILAASQTRMAQAESCGLDEAMALLRQAKSDTHLACAVGDLSGQVNLDQITQSLSNLADRATQAAMVLAARTTSSRDAASFKNPDAVPGLFIIAMGKHGAHELNYSSDIDLAAFFDREAFDPEDQDAASGICVRHVQAVSRILEDVTPDGYVFRVDWRLRPDPASTPVAVSMRAAEVYYESVGQNWERAAFIKARAIAGDFRAAESLLAHLQPFIWRKNLDFAAIDDVQSILRQIHAVRRSTDLDDPAFDVKLGRGGIREIEFFAQTQQLILGGRDPSLRVRGTVTALDRLVAAGRIDAQTRDDLTRGYQFLRGIEHRIQMLDDEQTHKLPADPHRRARVAALAGFADLTTLDRAVRDCREMVRTRVRELFPDSKPLSSPLGSLVFTGVEDDPETIETIASLGFTEPGKIARTIRSWHHGHVPATRTARARELLTALTPDLLQAIAATGEADTGFSRFQDFFAALPAGVQVLSLFKAEPLILKETCSTLALAPRLGAVLAQRPAILDAMLSPRFSAPLSHDEAGSRLGVYQSGLARAQGFEEALDVVRRIHREEMFRIGFQILHGRASAAEAGLAYSDLAEATIAALLPVAKAALAEAHGQLAGRVAVCAWGKLGGQELAADSDLDLMIVYDVADEHAESDGRRPISAEQWHTRLTQRLVSALSVQTAEGSLYEVDMQLRPSGRAGPVAVRLSAMERYYQGEAWTWEFQALTRLRPVAGDASLMAELSALTAQLLKRPADPVVLARDIVAMRDKMVAAHPVRGGWDVKRQRGGLIDLEFLAQYHQLLGAGSGLPVVRANTLEALRAVADQGGMDREAAGRLIQAGQVLQTVRQLLAVAAGSDFDPARAATGLKQALAQALEVPDFSTAAALYDDARAVILDDFQAMAALATESQR</sequence>
<dbReference type="Gene3D" id="3.30.460.10">
    <property type="entry name" value="Beta Polymerase, domain 2"/>
    <property type="match status" value="2"/>
</dbReference>
<dbReference type="InterPro" id="IPR043519">
    <property type="entry name" value="NT_sf"/>
</dbReference>
<feature type="region of interest" description="Adenylyl transferase" evidence="7">
    <location>
        <begin position="422"/>
        <end position="939"/>
    </location>
</feature>
<feature type="region of interest" description="Adenylyl removase" evidence="7">
    <location>
        <begin position="1"/>
        <end position="421"/>
    </location>
</feature>
<dbReference type="EC" id="2.7.7.89" evidence="7"/>
<dbReference type="SUPFAM" id="SSF81301">
    <property type="entry name" value="Nucleotidyltransferase"/>
    <property type="match status" value="2"/>
</dbReference>
<comment type="similarity">
    <text evidence="7">Belongs to the GlnE family.</text>
</comment>
<dbReference type="GO" id="GO:0005829">
    <property type="term" value="C:cytosol"/>
    <property type="evidence" value="ECO:0007669"/>
    <property type="project" value="TreeGrafter"/>
</dbReference>
<accession>A0A2P2EAW4</accession>
<dbReference type="NCBIfam" id="NF010706">
    <property type="entry name" value="PRK14108.1"/>
    <property type="match status" value="1"/>
</dbReference>
<dbReference type="Pfam" id="PF03710">
    <property type="entry name" value="GlnE"/>
    <property type="match status" value="2"/>
</dbReference>
<keyword evidence="2 7" id="KW-0548">Nucleotidyltransferase</keyword>
<dbReference type="Proteomes" id="UP000245086">
    <property type="component" value="Unassembled WGS sequence"/>
</dbReference>
<feature type="domain" description="Glutamate-ammonia ligase adenylyltransferase repeated" evidence="8">
    <location>
        <begin position="530"/>
        <end position="770"/>
    </location>
</feature>
<dbReference type="InterPro" id="IPR005190">
    <property type="entry name" value="GlnE_rpt_dom"/>
</dbReference>
<evidence type="ECO:0000259" key="8">
    <source>
        <dbReference type="Pfam" id="PF03710"/>
    </source>
</evidence>
<feature type="domain" description="Glutamate-ammonia ligase adenylyltransferase repeated" evidence="8">
    <location>
        <begin position="12"/>
        <end position="250"/>
    </location>
</feature>
<dbReference type="PANTHER" id="PTHR30621:SF0">
    <property type="entry name" value="BIFUNCTIONAL GLUTAMINE SYNTHETASE ADENYLYLTRANSFERASE_ADENYLYL-REMOVING ENZYME"/>
    <property type="match status" value="1"/>
</dbReference>
<gene>
    <name evidence="7 10" type="primary">glnE</name>
    <name evidence="10" type="ORF">PbB2_01867</name>
</gene>
<evidence type="ECO:0000256" key="5">
    <source>
        <dbReference type="ARBA" id="ARBA00022842"/>
    </source>
</evidence>
<comment type="function">
    <text evidence="7">Involved in the regulation of glutamine synthetase GlnA, a key enzyme in the process to assimilate ammonia. When cellular nitrogen levels are high, the C-terminal adenylyl transferase (AT) inactivates GlnA by covalent transfer of an adenylyl group from ATP to specific tyrosine residue of GlnA, thus reducing its activity. Conversely, when nitrogen levels are low, the N-terminal adenylyl removase (AR) activates GlnA by removing the adenylyl group by phosphorolysis, increasing its activity. The regulatory region of GlnE binds the signal transduction protein PII (GlnB) which indicates the nitrogen status of the cell.</text>
</comment>
<dbReference type="InterPro" id="IPR023057">
    <property type="entry name" value="GlnE"/>
</dbReference>
<evidence type="ECO:0000313" key="10">
    <source>
        <dbReference type="EMBL" id="GBF58195.1"/>
    </source>
</evidence>
<reference evidence="10 11" key="1">
    <citation type="journal article" date="2018" name="Genome Announc.">
        <title>Draft Genome Sequence of "Candidatus Phycosocius bacilliformis," an Alphaproteobacterial Ectosymbiont of the Hydrocarbon-Producing Green Alga Botryococcus braunii.</title>
        <authorList>
            <person name="Tanabe Y."/>
            <person name="Yamaguchi H."/>
            <person name="Watanabe M.M."/>
        </authorList>
    </citation>
    <scope>NUCLEOTIDE SEQUENCE [LARGE SCALE GENOMIC DNA]</scope>
    <source>
        <strain evidence="10 11">BOTRYCO-2</strain>
    </source>
</reference>
<dbReference type="GO" id="GO:0047388">
    <property type="term" value="F:[glutamine synthetase]-adenylyl-L-tyrosine phosphorylase activity"/>
    <property type="evidence" value="ECO:0007669"/>
    <property type="project" value="UniProtKB-EC"/>
</dbReference>
<dbReference type="HAMAP" id="MF_00802">
    <property type="entry name" value="GlnE"/>
    <property type="match status" value="1"/>
</dbReference>
<name>A0A2P2EAW4_9PROT</name>
<evidence type="ECO:0000259" key="9">
    <source>
        <dbReference type="Pfam" id="PF08335"/>
    </source>
</evidence>
<dbReference type="NCBIfam" id="NF008292">
    <property type="entry name" value="PRK11072.1"/>
    <property type="match status" value="1"/>
</dbReference>
<evidence type="ECO:0000256" key="4">
    <source>
        <dbReference type="ARBA" id="ARBA00022840"/>
    </source>
</evidence>
<comment type="catalytic activity">
    <reaction evidence="7">
        <text>[glutamine synthetase]-L-tyrosine + ATP = [glutamine synthetase]-O(4)-(5'-adenylyl)-L-tyrosine + diphosphate</text>
        <dbReference type="Rhea" id="RHEA:18589"/>
        <dbReference type="Rhea" id="RHEA-COMP:10660"/>
        <dbReference type="Rhea" id="RHEA-COMP:10661"/>
        <dbReference type="ChEBI" id="CHEBI:30616"/>
        <dbReference type="ChEBI" id="CHEBI:33019"/>
        <dbReference type="ChEBI" id="CHEBI:46858"/>
        <dbReference type="ChEBI" id="CHEBI:83624"/>
        <dbReference type="EC" id="2.7.7.42"/>
    </reaction>
</comment>
<comment type="cofactor">
    <cofactor evidence="7">
        <name>Mg(2+)</name>
        <dbReference type="ChEBI" id="CHEBI:18420"/>
    </cofactor>
</comment>
<evidence type="ECO:0000313" key="11">
    <source>
        <dbReference type="Proteomes" id="UP000245086"/>
    </source>
</evidence>
<keyword evidence="6 7" id="KW-0511">Multifunctional enzyme</keyword>
<dbReference type="GO" id="GO:0008882">
    <property type="term" value="F:[glutamate-ammonia-ligase] adenylyltransferase activity"/>
    <property type="evidence" value="ECO:0007669"/>
    <property type="project" value="UniProtKB-UniRule"/>
</dbReference>
<dbReference type="CDD" id="cd05401">
    <property type="entry name" value="NT_GlnE_GlnD_like"/>
    <property type="match status" value="2"/>
</dbReference>
<dbReference type="EC" id="2.7.7.42" evidence="7"/>
<comment type="catalytic activity">
    <reaction evidence="7">
        <text>[glutamine synthetase]-O(4)-(5'-adenylyl)-L-tyrosine + phosphate = [glutamine synthetase]-L-tyrosine + ADP</text>
        <dbReference type="Rhea" id="RHEA:43716"/>
        <dbReference type="Rhea" id="RHEA-COMP:10660"/>
        <dbReference type="Rhea" id="RHEA-COMP:10661"/>
        <dbReference type="ChEBI" id="CHEBI:43474"/>
        <dbReference type="ChEBI" id="CHEBI:46858"/>
        <dbReference type="ChEBI" id="CHEBI:83624"/>
        <dbReference type="ChEBI" id="CHEBI:456216"/>
        <dbReference type="EC" id="2.7.7.89"/>
    </reaction>
</comment>
<dbReference type="AlphaFoldDB" id="A0A2P2EAW4"/>
<dbReference type="InterPro" id="IPR013546">
    <property type="entry name" value="PII_UdlTrfase/GS_AdlTrfase"/>
</dbReference>
<evidence type="ECO:0000256" key="2">
    <source>
        <dbReference type="ARBA" id="ARBA00022695"/>
    </source>
</evidence>
<dbReference type="GO" id="GO:0000820">
    <property type="term" value="P:regulation of glutamine family amino acid metabolic process"/>
    <property type="evidence" value="ECO:0007669"/>
    <property type="project" value="UniProtKB-UniRule"/>
</dbReference>
<comment type="caution">
    <text evidence="10">The sequence shown here is derived from an EMBL/GenBank/DDBJ whole genome shotgun (WGS) entry which is preliminary data.</text>
</comment>
<keyword evidence="1 7" id="KW-0808">Transferase</keyword>
<keyword evidence="3 7" id="KW-0547">Nucleotide-binding</keyword>
<dbReference type="RefSeq" id="WP_108985057.1">
    <property type="nucleotide sequence ID" value="NZ_BFBR01000005.1"/>
</dbReference>
<keyword evidence="11" id="KW-1185">Reference proteome</keyword>
<dbReference type="Pfam" id="PF08335">
    <property type="entry name" value="GlnD_UR_UTase"/>
    <property type="match status" value="2"/>
</dbReference>
<dbReference type="GO" id="GO:0005524">
    <property type="term" value="F:ATP binding"/>
    <property type="evidence" value="ECO:0007669"/>
    <property type="project" value="UniProtKB-UniRule"/>
</dbReference>
<dbReference type="Gene3D" id="1.20.120.330">
    <property type="entry name" value="Nucleotidyltransferases domain 2"/>
    <property type="match status" value="2"/>
</dbReference>
<evidence type="ECO:0000256" key="7">
    <source>
        <dbReference type="HAMAP-Rule" id="MF_00802"/>
    </source>
</evidence>
<dbReference type="EMBL" id="BFBR01000005">
    <property type="protein sequence ID" value="GBF58195.1"/>
    <property type="molecule type" value="Genomic_DNA"/>
</dbReference>
<feature type="domain" description="PII-uridylyltransferase/Glutamine-synthetase adenylyltransferase" evidence="9">
    <location>
        <begin position="801"/>
        <end position="905"/>
    </location>
</feature>
<dbReference type="OrthoDB" id="9759366at2"/>
<evidence type="ECO:0000256" key="3">
    <source>
        <dbReference type="ARBA" id="ARBA00022741"/>
    </source>
</evidence>
<protein>
    <recommendedName>
        <fullName evidence="7">Bifunctional glutamine synthetase adenylyltransferase/adenylyl-removing enzyme</fullName>
    </recommendedName>
    <alternativeName>
        <fullName evidence="7">ATP:glutamine synthetase adenylyltransferase</fullName>
    </alternativeName>
    <alternativeName>
        <fullName evidence="7">ATase</fullName>
    </alternativeName>
    <domain>
        <recommendedName>
            <fullName evidence="7">Glutamine synthetase adenylyl-L-tyrosine phosphorylase</fullName>
            <ecNumber evidence="7">2.7.7.89</ecNumber>
        </recommendedName>
        <alternativeName>
            <fullName evidence="7">Adenylyl removase</fullName>
            <shortName evidence="7">AR</shortName>
            <shortName evidence="7">AT-N</shortName>
        </alternativeName>
    </domain>
    <domain>
        <recommendedName>
            <fullName evidence="7">Glutamine synthetase adenylyl transferase</fullName>
            <ecNumber evidence="7">2.7.7.42</ecNumber>
        </recommendedName>
        <alternativeName>
            <fullName evidence="7">Adenylyl transferase</fullName>
            <shortName evidence="7">AT</shortName>
            <shortName evidence="7">AT-C</shortName>
        </alternativeName>
    </domain>
</protein>
<keyword evidence="5 7" id="KW-0460">Magnesium</keyword>
<dbReference type="PANTHER" id="PTHR30621">
    <property type="entry name" value="GLUTAMINE SYNTHETASE ADENYLYLTRANSFERASE"/>
    <property type="match status" value="1"/>
</dbReference>
<dbReference type="SUPFAM" id="SSF81593">
    <property type="entry name" value="Nucleotidyltransferase substrate binding subunit/domain"/>
    <property type="match status" value="2"/>
</dbReference>
<evidence type="ECO:0000256" key="6">
    <source>
        <dbReference type="ARBA" id="ARBA00023268"/>
    </source>
</evidence>
<organism evidence="10 11">
    <name type="scientific">Candidatus Phycosocius bacilliformis</name>
    <dbReference type="NCBI Taxonomy" id="1445552"/>
    <lineage>
        <taxon>Bacteria</taxon>
        <taxon>Pseudomonadati</taxon>
        <taxon>Pseudomonadota</taxon>
        <taxon>Alphaproteobacteria</taxon>
        <taxon>Caulobacterales</taxon>
        <taxon>Caulobacterales incertae sedis</taxon>
        <taxon>Candidatus Phycosocius</taxon>
    </lineage>
</organism>
<evidence type="ECO:0000256" key="1">
    <source>
        <dbReference type="ARBA" id="ARBA00022679"/>
    </source>
</evidence>
<keyword evidence="4 7" id="KW-0067">ATP-binding</keyword>
<dbReference type="GO" id="GO:0000287">
    <property type="term" value="F:magnesium ion binding"/>
    <property type="evidence" value="ECO:0007669"/>
    <property type="project" value="UniProtKB-UniRule"/>
</dbReference>
<feature type="domain" description="PII-uridylyltransferase/Glutamine-synthetase adenylyltransferase" evidence="9">
    <location>
        <begin position="291"/>
        <end position="414"/>
    </location>
</feature>
<proteinExistence type="inferred from homology"/>